<dbReference type="HOGENOM" id="CLU_2624796_0_0_1"/>
<dbReference type="Proteomes" id="UP000015102">
    <property type="component" value="Unassembled WGS sequence"/>
</dbReference>
<accession>T1H3U3</accession>
<proteinExistence type="predicted"/>
<reference evidence="2" key="1">
    <citation type="submission" date="2013-02" db="EMBL/GenBank/DDBJ databases">
        <authorList>
            <person name="Hughes D."/>
        </authorList>
    </citation>
    <scope>NUCLEOTIDE SEQUENCE</scope>
    <source>
        <strain>Durham</strain>
        <strain evidence="2">NC isolate 2 -- Noor lab</strain>
    </source>
</reference>
<dbReference type="EnsemblMetazoa" id="MESCA010932-RA">
    <property type="protein sequence ID" value="MESCA010932-PA"/>
    <property type="gene ID" value="MESCA010932"/>
</dbReference>
<dbReference type="EMBL" id="CAQQ02375206">
    <property type="status" value="NOT_ANNOTATED_CDS"/>
    <property type="molecule type" value="Genomic_DNA"/>
</dbReference>
<dbReference type="EMBL" id="CAQQ02375205">
    <property type="status" value="NOT_ANNOTATED_CDS"/>
    <property type="molecule type" value="Genomic_DNA"/>
</dbReference>
<sequence>MRKATYEFLGQQERKRPKEWRDAEYDMAADMDTACNLRNYKCNLYVNYRSIRFRLINSCIPTIHGFSVLFASWGRQLL</sequence>
<name>T1H3U3_MEGSC</name>
<keyword evidence="2" id="KW-1185">Reference proteome</keyword>
<evidence type="ECO:0000313" key="1">
    <source>
        <dbReference type="EnsemblMetazoa" id="MESCA010932-PA"/>
    </source>
</evidence>
<protein>
    <submittedName>
        <fullName evidence="1">Uncharacterized protein</fullName>
    </submittedName>
</protein>
<reference evidence="1" key="2">
    <citation type="submission" date="2015-06" db="UniProtKB">
        <authorList>
            <consortium name="EnsemblMetazoa"/>
        </authorList>
    </citation>
    <scope>IDENTIFICATION</scope>
</reference>
<organism evidence="1 2">
    <name type="scientific">Megaselia scalaris</name>
    <name type="common">Humpbacked fly</name>
    <name type="synonym">Phora scalaris</name>
    <dbReference type="NCBI Taxonomy" id="36166"/>
    <lineage>
        <taxon>Eukaryota</taxon>
        <taxon>Metazoa</taxon>
        <taxon>Ecdysozoa</taxon>
        <taxon>Arthropoda</taxon>
        <taxon>Hexapoda</taxon>
        <taxon>Insecta</taxon>
        <taxon>Pterygota</taxon>
        <taxon>Neoptera</taxon>
        <taxon>Endopterygota</taxon>
        <taxon>Diptera</taxon>
        <taxon>Brachycera</taxon>
        <taxon>Muscomorpha</taxon>
        <taxon>Platypezoidea</taxon>
        <taxon>Phoridae</taxon>
        <taxon>Megaseliini</taxon>
        <taxon>Megaselia</taxon>
    </lineage>
</organism>
<evidence type="ECO:0000313" key="2">
    <source>
        <dbReference type="Proteomes" id="UP000015102"/>
    </source>
</evidence>
<dbReference type="AlphaFoldDB" id="T1H3U3"/>